<dbReference type="RefSeq" id="WP_076002536.1">
    <property type="nucleotide sequence ID" value="NZ_JBLOGO010000012.1"/>
</dbReference>
<evidence type="ECO:0000256" key="1">
    <source>
        <dbReference type="SAM" id="MobiDB-lite"/>
    </source>
</evidence>
<name>A0ABM6GHF5_9BIFI</name>
<organism evidence="3 4">
    <name type="scientific">Gardnerella swidsinskii</name>
    <dbReference type="NCBI Taxonomy" id="2792979"/>
    <lineage>
        <taxon>Bacteria</taxon>
        <taxon>Bacillati</taxon>
        <taxon>Actinomycetota</taxon>
        <taxon>Actinomycetes</taxon>
        <taxon>Bifidobacteriales</taxon>
        <taxon>Bifidobacteriaceae</taxon>
        <taxon>Gardnerella</taxon>
    </lineage>
</organism>
<proteinExistence type="predicted"/>
<evidence type="ECO:0000313" key="3">
    <source>
        <dbReference type="EMBL" id="APW18122.1"/>
    </source>
</evidence>
<feature type="compositionally biased region" description="Low complexity" evidence="1">
    <location>
        <begin position="52"/>
        <end position="61"/>
    </location>
</feature>
<gene>
    <name evidence="3" type="ORF">BVL65_00410</name>
</gene>
<accession>A0ABM6GHF5</accession>
<sequence length="266" mass="30082">MENSVIKLFSSFRKLYRSSLIAKIVILTIVCIIVWGAYFLTTLKTQTVNAPKQTTVKTTSTTRKKTLRKTDSNSSSSKANVLTYDDITSKITSISSEYQKLLKTKIGLANLNDTYADVLDNNVVSDDAKNADYALTGDINIAVRLPKTSSHDVFKKHINRLENDWQKVNELLHKSAIGYVHLASIRSIQDSQRLVDTLNKYSDFPKVCYTYADLLKNPTPIDDNLTTSKQLQQTIGFYNHTIKLQNECYSSLTEEQNALIPYTSNY</sequence>
<feature type="region of interest" description="Disordered" evidence="1">
    <location>
        <begin position="51"/>
        <end position="77"/>
    </location>
</feature>
<protein>
    <submittedName>
        <fullName evidence="3">Uncharacterized protein</fullName>
    </submittedName>
</protein>
<evidence type="ECO:0000313" key="4">
    <source>
        <dbReference type="Proteomes" id="UP000186260"/>
    </source>
</evidence>
<evidence type="ECO:0000256" key="2">
    <source>
        <dbReference type="SAM" id="Phobius"/>
    </source>
</evidence>
<dbReference type="EMBL" id="CP019058">
    <property type="protein sequence ID" value="APW18122.1"/>
    <property type="molecule type" value="Genomic_DNA"/>
</dbReference>
<reference evidence="4" key="1">
    <citation type="submission" date="2017-01" db="EMBL/GenBank/DDBJ databases">
        <title>Gardnerella vaginalis bacteremia associated with severe acute encephalopathy in a young female patient: Case Report and characterization of the isolate.</title>
        <authorList>
            <person name="Tankovic J."/>
            <person name="Timinskas A."/>
            <person name="Zilnyte M."/>
            <person name="Janulaitiene M."/>
            <person name="Zvirbliene A."/>
            <person name="Pleckaityte M."/>
        </authorList>
    </citation>
    <scope>NUCLEOTIDE SEQUENCE [LARGE SCALE GENOMIC DNA]</scope>
    <source>
        <strain evidence="4">GV37</strain>
    </source>
</reference>
<keyword evidence="2" id="KW-0812">Transmembrane</keyword>
<feature type="transmembrane region" description="Helical" evidence="2">
    <location>
        <begin position="20"/>
        <end position="40"/>
    </location>
</feature>
<dbReference type="Proteomes" id="UP000186260">
    <property type="component" value="Chromosome"/>
</dbReference>
<keyword evidence="4" id="KW-1185">Reference proteome</keyword>
<keyword evidence="2" id="KW-1133">Transmembrane helix</keyword>
<keyword evidence="2" id="KW-0472">Membrane</keyword>